<accession>A0A7M2YZ97</accession>
<dbReference type="AlphaFoldDB" id="A0A7M2YZ97"/>
<dbReference type="PANTHER" id="PTHR48079">
    <property type="entry name" value="PROTEIN YEEZ"/>
    <property type="match status" value="1"/>
</dbReference>
<dbReference type="Pfam" id="PF13460">
    <property type="entry name" value="NAD_binding_10"/>
    <property type="match status" value="1"/>
</dbReference>
<evidence type="ECO:0000313" key="3">
    <source>
        <dbReference type="Proteomes" id="UP000254134"/>
    </source>
</evidence>
<dbReference type="SUPFAM" id="SSF51735">
    <property type="entry name" value="NAD(P)-binding Rossmann-fold domains"/>
    <property type="match status" value="1"/>
</dbReference>
<sequence length="485" mass="53181">MGRLILLTGATGYVGGRLLHALERRGERVRCLSRRPEMLRGRVASETEVVAGDVLRPETIPPALDGVDTVYYLVHSMSSSRPFDEADRIAAEAFARAAREVGVRKIVYLGGLGAGDLSAHLASRQEVGRILRSSGVPTIELRASIVIGSGSASFEMIRALVERLPLMVTPRWVRVRAQPIAIEDVLAYLLAALDHEPDGGELYEIGGADALAYVDLMREYARQRGLRRTMIPVPVLTPRLSSLWLWLVTPVYAGVGRKLVDSLRNETVVRDRKALEVFPVRPRGAAEAIARALAFEDASIAETRWSDEAFAQQQSYGGVRHGSRLVDARTRAVPVPPEQAFAPIQRIGGESGWYAGALLWRLRGLLDALVGGPGLRRGRRDPTGVRVGDTIDFWRVEAFEQDRLLRLAAEMRVPGRAWLQFEVSPDGRGGSVVTQTAIFDPAGLFGLVYWYALWPFHGYIFGGMLRQLAAAMRAGHAGGPGRPRS</sequence>
<evidence type="ECO:0000313" key="2">
    <source>
        <dbReference type="EMBL" id="RDI75475.1"/>
    </source>
</evidence>
<dbReference type="PANTHER" id="PTHR48079:SF6">
    <property type="entry name" value="NAD(P)-BINDING DOMAIN-CONTAINING PROTEIN-RELATED"/>
    <property type="match status" value="1"/>
</dbReference>
<feature type="domain" description="NAD(P)-binding" evidence="1">
    <location>
        <begin position="9"/>
        <end position="120"/>
    </location>
</feature>
<comment type="caution">
    <text evidence="2">The sequence shown here is derived from an EMBL/GenBank/DDBJ whole genome shotgun (WGS) entry which is preliminary data.</text>
</comment>
<dbReference type="InterPro" id="IPR021295">
    <property type="entry name" value="DUF2867"/>
</dbReference>
<protein>
    <submittedName>
        <fullName evidence="2">NADH(P)-binding</fullName>
    </submittedName>
</protein>
<reference evidence="2 3" key="1">
    <citation type="submission" date="2018-07" db="EMBL/GenBank/DDBJ databases">
        <title>High-quality-draft genome sequence of Gaiella occulta.</title>
        <authorList>
            <person name="Severino R."/>
            <person name="Froufe H.J.C."/>
            <person name="Rainey F.A."/>
            <person name="Barroso C."/>
            <person name="Albuquerque L."/>
            <person name="Lobo-Da-Cunha A."/>
            <person name="Da Costa M.S."/>
            <person name="Egas C."/>
        </authorList>
    </citation>
    <scope>NUCLEOTIDE SEQUENCE [LARGE SCALE GENOMIC DNA]</scope>
    <source>
        <strain evidence="2 3">F2-233</strain>
    </source>
</reference>
<organism evidence="2 3">
    <name type="scientific">Gaiella occulta</name>
    <dbReference type="NCBI Taxonomy" id="1002870"/>
    <lineage>
        <taxon>Bacteria</taxon>
        <taxon>Bacillati</taxon>
        <taxon>Actinomycetota</taxon>
        <taxon>Thermoleophilia</taxon>
        <taxon>Gaiellales</taxon>
        <taxon>Gaiellaceae</taxon>
        <taxon>Gaiella</taxon>
    </lineage>
</organism>
<dbReference type="GO" id="GO:0004029">
    <property type="term" value="F:aldehyde dehydrogenase (NAD+) activity"/>
    <property type="evidence" value="ECO:0007669"/>
    <property type="project" value="TreeGrafter"/>
</dbReference>
<dbReference type="EMBL" id="QQZY01000002">
    <property type="protein sequence ID" value="RDI75475.1"/>
    <property type="molecule type" value="Genomic_DNA"/>
</dbReference>
<name>A0A7M2YZ97_9ACTN</name>
<dbReference type="OrthoDB" id="9774199at2"/>
<dbReference type="Pfam" id="PF11066">
    <property type="entry name" value="DUF2867"/>
    <property type="match status" value="1"/>
</dbReference>
<dbReference type="InterPro" id="IPR036291">
    <property type="entry name" value="NAD(P)-bd_dom_sf"/>
</dbReference>
<keyword evidence="3" id="KW-1185">Reference proteome</keyword>
<evidence type="ECO:0000259" key="1">
    <source>
        <dbReference type="Pfam" id="PF13460"/>
    </source>
</evidence>
<proteinExistence type="predicted"/>
<dbReference type="InterPro" id="IPR051783">
    <property type="entry name" value="NAD(P)-dependent_oxidoreduct"/>
</dbReference>
<dbReference type="SUPFAM" id="SSF55961">
    <property type="entry name" value="Bet v1-like"/>
    <property type="match status" value="1"/>
</dbReference>
<dbReference type="Gene3D" id="3.40.50.720">
    <property type="entry name" value="NAD(P)-binding Rossmann-like Domain"/>
    <property type="match status" value="1"/>
</dbReference>
<gene>
    <name evidence="2" type="ORF">Gocc_1273</name>
</gene>
<dbReference type="RefSeq" id="WP_114795673.1">
    <property type="nucleotide sequence ID" value="NZ_QQZY01000002.1"/>
</dbReference>
<dbReference type="Proteomes" id="UP000254134">
    <property type="component" value="Unassembled WGS sequence"/>
</dbReference>
<dbReference type="GO" id="GO:0005737">
    <property type="term" value="C:cytoplasm"/>
    <property type="evidence" value="ECO:0007669"/>
    <property type="project" value="TreeGrafter"/>
</dbReference>
<dbReference type="InterPro" id="IPR016040">
    <property type="entry name" value="NAD(P)-bd_dom"/>
</dbReference>
<reference evidence="3" key="2">
    <citation type="journal article" date="2019" name="MicrobiologyOpen">
        <title>High-quality draft genome sequence of Gaiella occulta isolated from a 150 meter deep mineral water borehole and comparison with the genome sequences of other deep-branching lineages of the phylum Actinobacteria.</title>
        <authorList>
            <person name="Severino R."/>
            <person name="Froufe H.J.C."/>
            <person name="Barroso C."/>
            <person name="Albuquerque L."/>
            <person name="Lobo-da-Cunha A."/>
            <person name="da Costa M.S."/>
            <person name="Egas C."/>
        </authorList>
    </citation>
    <scope>NUCLEOTIDE SEQUENCE [LARGE SCALE GENOMIC DNA]</scope>
    <source>
        <strain evidence="3">F2-233</strain>
    </source>
</reference>